<keyword evidence="5" id="KW-0325">Glycoprotein</keyword>
<sequence>MTGEVIGVYQPSHEGYQHFGDDMHNMKAWVEMNLLSLCDDLATSSWSTFGYIAQGLGGLRPWILYMPEKRMTPNPACRRANLIEPCFHFPPSYECRSGTKVKADLSTLVPHIKHCEDATFGIKLVNKIA</sequence>
<dbReference type="Pfam" id="PF03254">
    <property type="entry name" value="XG_FTase"/>
    <property type="match status" value="1"/>
</dbReference>
<dbReference type="GO" id="GO:0042546">
    <property type="term" value="P:cell wall biogenesis"/>
    <property type="evidence" value="ECO:0007669"/>
    <property type="project" value="InterPro"/>
</dbReference>
<evidence type="ECO:0000256" key="6">
    <source>
        <dbReference type="ARBA" id="ARBA00023316"/>
    </source>
</evidence>
<dbReference type="AlphaFoldDB" id="A0AAV8SVB3"/>
<dbReference type="GO" id="GO:0009969">
    <property type="term" value="P:xyloglucan biosynthetic process"/>
    <property type="evidence" value="ECO:0007669"/>
    <property type="project" value="TreeGrafter"/>
</dbReference>
<name>A0AAV8SVB3_9ROSI</name>
<keyword evidence="6 7" id="KW-0961">Cell wall biogenesis/degradation</keyword>
<comment type="function">
    <text evidence="7">May be involved in cell wall biosynthesis.</text>
</comment>
<dbReference type="EC" id="2.4.1.-" evidence="7"/>
<organism evidence="8 9">
    <name type="scientific">Erythroxylum novogranatense</name>
    <dbReference type="NCBI Taxonomy" id="1862640"/>
    <lineage>
        <taxon>Eukaryota</taxon>
        <taxon>Viridiplantae</taxon>
        <taxon>Streptophyta</taxon>
        <taxon>Embryophyta</taxon>
        <taxon>Tracheophyta</taxon>
        <taxon>Spermatophyta</taxon>
        <taxon>Magnoliopsida</taxon>
        <taxon>eudicotyledons</taxon>
        <taxon>Gunneridae</taxon>
        <taxon>Pentapetalae</taxon>
        <taxon>rosids</taxon>
        <taxon>fabids</taxon>
        <taxon>Malpighiales</taxon>
        <taxon>Erythroxylaceae</taxon>
        <taxon>Erythroxylum</taxon>
    </lineage>
</organism>
<evidence type="ECO:0000256" key="7">
    <source>
        <dbReference type="RuleBase" id="RU367004"/>
    </source>
</evidence>
<accession>A0AAV8SVB3</accession>
<comment type="subcellular location">
    <subcellularLocation>
        <location evidence="7">Golgi apparatus</location>
        <location evidence="7">Golgi stack membrane</location>
        <topology evidence="7">Single-pass type II membrane protein</topology>
    </subcellularLocation>
</comment>
<keyword evidence="4 7" id="KW-0333">Golgi apparatus</keyword>
<proteinExistence type="inferred from homology"/>
<evidence type="ECO:0000256" key="5">
    <source>
        <dbReference type="ARBA" id="ARBA00023180"/>
    </source>
</evidence>
<dbReference type="PANTHER" id="PTHR31889:SF2">
    <property type="entry name" value="FUCOSYLTRANSFERASE 3"/>
    <property type="match status" value="1"/>
</dbReference>
<evidence type="ECO:0000256" key="4">
    <source>
        <dbReference type="ARBA" id="ARBA00023034"/>
    </source>
</evidence>
<evidence type="ECO:0000256" key="2">
    <source>
        <dbReference type="ARBA" id="ARBA00022676"/>
    </source>
</evidence>
<dbReference type="PANTHER" id="PTHR31889">
    <property type="entry name" value="FUCOSYLTRANSFERASE 2-RELATED"/>
    <property type="match status" value="1"/>
</dbReference>
<comment type="similarity">
    <text evidence="1 7">Belongs to the glycosyltransferase 37 family.</text>
</comment>
<dbReference type="GO" id="GO:0008107">
    <property type="term" value="F:galactoside 2-alpha-L-fucosyltransferase activity"/>
    <property type="evidence" value="ECO:0007669"/>
    <property type="project" value="InterPro"/>
</dbReference>
<keyword evidence="9" id="KW-1185">Reference proteome</keyword>
<dbReference type="EMBL" id="JAIWQS010000009">
    <property type="protein sequence ID" value="KAJ8756148.1"/>
    <property type="molecule type" value="Genomic_DNA"/>
</dbReference>
<dbReference type="InterPro" id="IPR004938">
    <property type="entry name" value="XG_FTase"/>
</dbReference>
<dbReference type="GO" id="GO:0032580">
    <property type="term" value="C:Golgi cisterna membrane"/>
    <property type="evidence" value="ECO:0007669"/>
    <property type="project" value="UniProtKB-SubCell"/>
</dbReference>
<gene>
    <name evidence="8" type="ORF">K2173_024695</name>
</gene>
<evidence type="ECO:0000313" key="8">
    <source>
        <dbReference type="EMBL" id="KAJ8756148.1"/>
    </source>
</evidence>
<reference evidence="8 9" key="1">
    <citation type="submission" date="2021-09" db="EMBL/GenBank/DDBJ databases">
        <title>Genomic insights and catalytic innovation underlie evolution of tropane alkaloids biosynthesis.</title>
        <authorList>
            <person name="Wang Y.-J."/>
            <person name="Tian T."/>
            <person name="Huang J.-P."/>
            <person name="Huang S.-X."/>
        </authorList>
    </citation>
    <scope>NUCLEOTIDE SEQUENCE [LARGE SCALE GENOMIC DNA]</scope>
    <source>
        <strain evidence="8">KIB-2018</strain>
        <tissue evidence="8">Leaf</tissue>
    </source>
</reference>
<dbReference type="Proteomes" id="UP001159364">
    <property type="component" value="Linkage Group LG09"/>
</dbReference>
<keyword evidence="2 7" id="KW-0328">Glycosyltransferase</keyword>
<evidence type="ECO:0000313" key="9">
    <source>
        <dbReference type="Proteomes" id="UP001159364"/>
    </source>
</evidence>
<dbReference type="GO" id="GO:0071555">
    <property type="term" value="P:cell wall organization"/>
    <property type="evidence" value="ECO:0007669"/>
    <property type="project" value="UniProtKB-UniRule"/>
</dbReference>
<evidence type="ECO:0000256" key="1">
    <source>
        <dbReference type="ARBA" id="ARBA00010481"/>
    </source>
</evidence>
<keyword evidence="3 7" id="KW-0808">Transferase</keyword>
<evidence type="ECO:0000256" key="3">
    <source>
        <dbReference type="ARBA" id="ARBA00022679"/>
    </source>
</evidence>
<protein>
    <recommendedName>
        <fullName evidence="7">Fucosyltransferase</fullName>
        <ecNumber evidence="7">2.4.1.-</ecNumber>
    </recommendedName>
</protein>
<comment type="caution">
    <text evidence="8">The sequence shown here is derived from an EMBL/GenBank/DDBJ whole genome shotgun (WGS) entry which is preliminary data.</text>
</comment>